<evidence type="ECO:0000313" key="3">
    <source>
        <dbReference type="Proteomes" id="UP000198935"/>
    </source>
</evidence>
<feature type="domain" description="DnaJ homologue subfamily C member 28 conserved" evidence="1">
    <location>
        <begin position="22"/>
        <end position="71"/>
    </location>
</feature>
<keyword evidence="3" id="KW-1185">Reference proteome</keyword>
<dbReference type="EMBL" id="FNPI01000006">
    <property type="protein sequence ID" value="SDZ10926.1"/>
    <property type="molecule type" value="Genomic_DNA"/>
</dbReference>
<dbReference type="AlphaFoldDB" id="A0A1H3QBZ8"/>
<evidence type="ECO:0000259" key="1">
    <source>
        <dbReference type="Pfam" id="PF09350"/>
    </source>
</evidence>
<evidence type="ECO:0000313" key="2">
    <source>
        <dbReference type="EMBL" id="SDZ10926.1"/>
    </source>
</evidence>
<dbReference type="PANTHER" id="PTHR39158">
    <property type="entry name" value="OS08G0560600 PROTEIN"/>
    <property type="match status" value="1"/>
</dbReference>
<dbReference type="STRING" id="1503961.SAMN05421736_106110"/>
<dbReference type="InterPro" id="IPR052573">
    <property type="entry name" value="DnaJ_C_subfamily_28"/>
</dbReference>
<protein>
    <recommendedName>
        <fullName evidence="1">DnaJ homologue subfamily C member 28 conserved domain-containing protein</fullName>
    </recommendedName>
</protein>
<dbReference type="Pfam" id="PF09350">
    <property type="entry name" value="DJC28_CD"/>
    <property type="match status" value="1"/>
</dbReference>
<accession>A0A1H3QBZ8</accession>
<organism evidence="2 3">
    <name type="scientific">Evansella caseinilytica</name>
    <dbReference type="NCBI Taxonomy" id="1503961"/>
    <lineage>
        <taxon>Bacteria</taxon>
        <taxon>Bacillati</taxon>
        <taxon>Bacillota</taxon>
        <taxon>Bacilli</taxon>
        <taxon>Bacillales</taxon>
        <taxon>Bacillaceae</taxon>
        <taxon>Evansella</taxon>
    </lineage>
</organism>
<gene>
    <name evidence="2" type="ORF">SAMN05421736_106110</name>
</gene>
<name>A0A1H3QBZ8_9BACI</name>
<dbReference type="PANTHER" id="PTHR39158:SF1">
    <property type="entry name" value="DNAJ HOMOLOG SUBFAMILY C MEMBER 28"/>
    <property type="match status" value="1"/>
</dbReference>
<dbReference type="InterPro" id="IPR018961">
    <property type="entry name" value="DnaJ_homolog_subfam-C_membr-28"/>
</dbReference>
<sequence>MSRLSDESSGHDLMSKIYKEYEKKGGFDDLPGKGKPLPAEALTGDALYGILKNANYLPAWVAKQHEVRDAILELLQQIEQEKLPLPEQEKRIKEMNKKVKKYNKMCPMMLQKPLVSRESLTVDKERWS</sequence>
<reference evidence="3" key="1">
    <citation type="submission" date="2016-10" db="EMBL/GenBank/DDBJ databases">
        <authorList>
            <person name="Varghese N."/>
            <person name="Submissions S."/>
        </authorList>
    </citation>
    <scope>NUCLEOTIDE SEQUENCE [LARGE SCALE GENOMIC DNA]</scope>
    <source>
        <strain evidence="3">SP</strain>
    </source>
</reference>
<proteinExistence type="predicted"/>
<dbReference type="Proteomes" id="UP000198935">
    <property type="component" value="Unassembled WGS sequence"/>
</dbReference>